<evidence type="ECO:0000259" key="4">
    <source>
        <dbReference type="PROSITE" id="PS50887"/>
    </source>
</evidence>
<proteinExistence type="predicted"/>
<dbReference type="InterPro" id="IPR013767">
    <property type="entry name" value="PAS_fold"/>
</dbReference>
<keyword evidence="1" id="KW-0472">Membrane</keyword>
<reference evidence="6 7" key="1">
    <citation type="submission" date="2023-08" db="EMBL/GenBank/DDBJ databases">
        <title>Pseudoalteromonas haloplanktis LL1 genome.</title>
        <authorList>
            <person name="Wu S."/>
        </authorList>
    </citation>
    <scope>NUCLEOTIDE SEQUENCE [LARGE SCALE GENOMIC DNA]</scope>
    <source>
        <strain evidence="6 7">LL1</strain>
    </source>
</reference>
<feature type="domain" description="PAS" evidence="2">
    <location>
        <begin position="372"/>
        <end position="443"/>
    </location>
</feature>
<dbReference type="InterPro" id="IPR005330">
    <property type="entry name" value="MHYT_dom"/>
</dbReference>
<dbReference type="NCBIfam" id="TIGR00254">
    <property type="entry name" value="GGDEF"/>
    <property type="match status" value="1"/>
</dbReference>
<accession>A0ABU1BBW3</accession>
<feature type="domain" description="GGDEF" evidence="4">
    <location>
        <begin position="652"/>
        <end position="786"/>
    </location>
</feature>
<feature type="transmembrane region" description="Helical" evidence="1">
    <location>
        <begin position="187"/>
        <end position="207"/>
    </location>
</feature>
<dbReference type="Pfam" id="PF03707">
    <property type="entry name" value="MHYT"/>
    <property type="match status" value="2"/>
</dbReference>
<keyword evidence="7" id="KW-1185">Reference proteome</keyword>
<dbReference type="CDD" id="cd00130">
    <property type="entry name" value="PAS"/>
    <property type="match status" value="2"/>
</dbReference>
<dbReference type="InterPro" id="IPR043128">
    <property type="entry name" value="Rev_trsase/Diguanyl_cyclase"/>
</dbReference>
<keyword evidence="6" id="KW-0808">Transferase</keyword>
<dbReference type="Proteomes" id="UP001226574">
    <property type="component" value="Unassembled WGS sequence"/>
</dbReference>
<dbReference type="EC" id="2.7.7.65" evidence="6"/>
<dbReference type="InterPro" id="IPR029787">
    <property type="entry name" value="Nucleotide_cyclase"/>
</dbReference>
<evidence type="ECO:0000313" key="7">
    <source>
        <dbReference type="Proteomes" id="UP001226574"/>
    </source>
</evidence>
<dbReference type="Pfam" id="PF08447">
    <property type="entry name" value="PAS_3"/>
    <property type="match status" value="1"/>
</dbReference>
<dbReference type="SUPFAM" id="SSF55073">
    <property type="entry name" value="Nucleotide cyclase"/>
    <property type="match status" value="1"/>
</dbReference>
<dbReference type="Gene3D" id="3.30.450.20">
    <property type="entry name" value="PAS domain"/>
    <property type="match status" value="3"/>
</dbReference>
<feature type="transmembrane region" description="Helical" evidence="1">
    <location>
        <begin position="60"/>
        <end position="83"/>
    </location>
</feature>
<feature type="domain" description="PAC" evidence="3">
    <location>
        <begin position="446"/>
        <end position="498"/>
    </location>
</feature>
<feature type="transmembrane region" description="Helical" evidence="1">
    <location>
        <begin position="27"/>
        <end position="48"/>
    </location>
</feature>
<dbReference type="SMART" id="SM00091">
    <property type="entry name" value="PAS"/>
    <property type="match status" value="3"/>
</dbReference>
<dbReference type="InterPro" id="IPR013655">
    <property type="entry name" value="PAS_fold_3"/>
</dbReference>
<dbReference type="EMBL" id="JAVIFY010000003">
    <property type="protein sequence ID" value="MDQ9091004.1"/>
    <property type="molecule type" value="Genomic_DNA"/>
</dbReference>
<evidence type="ECO:0000313" key="6">
    <source>
        <dbReference type="EMBL" id="MDQ9091004.1"/>
    </source>
</evidence>
<sequence>MDNHLTLHFITSEMLNAPVISAQYDGYLVLASILTAVFASYISFLLSARIKGSQLKEETRLWTIVASCFLGGGIWAMHFIGMLAYKLPIPVEYDITITLVSIFPSIFASYIVMSPTLGRFNNLWLRSILMGLGIGSMHYIGMMAMRMPAHMAYEPWLFSFSVLVAVVLSGLALKINELRLSTHTKLYWVNLLAALTMGTAISGMHYIGMMSMYVFAAHHTTYITNENSAELAQVILFVLLALSLFLVGGMELRARSLLSAKLKAVLNTVQDAVICFDKQGNIEFANPATTSIFGFEQHELIGKNIALLIPQKYATQTTHYNDAEQAGKSQLLQGRNNKGADFPITVSISPIRKHANPSFVATIKDLTNIQNQEAFTQTIFDTLPIMLVVKEAEQLSFSHINKAGEQLLGKTRDELIGLSDFDIFPEQEAECFTASDRSVLSSGEGITIDEEPITIDGQTHYLRTRKMAIKDSQGKTKFLLAVAEDITELRVAKLELEKLHHRMSIAANAAHIGVWEWNFKTNELIWDEWMFALYGVDKSAFTSNYTEWEKRVHPDDFKNVIKNLKSAVANKGEFHAEFQIMLPSGETRYLNADGQIYGDCMVGINFDISKRVIAENKILQLAQTDHLTGLANRNALCKFAEHAFDCTKRTATKVACLYFDLDKFKPINDTHGHLIGDLVLVEIAKRLSDTARKTDCIARIGGDEFVILITHIEENNQVKTALARFIAAIELPIMSSQGSLCVGASIGYAIYPDEGESLDELLNKADARMYNHKRAKDVKQQVIINQ</sequence>
<dbReference type="GO" id="GO:0052621">
    <property type="term" value="F:diguanylate cyclase activity"/>
    <property type="evidence" value="ECO:0007669"/>
    <property type="project" value="UniProtKB-EC"/>
</dbReference>
<name>A0ABU1BBW3_PSEHA</name>
<feature type="domain" description="PAS" evidence="2">
    <location>
        <begin position="258"/>
        <end position="327"/>
    </location>
</feature>
<dbReference type="InterPro" id="IPR000014">
    <property type="entry name" value="PAS"/>
</dbReference>
<dbReference type="PROSITE" id="PS50924">
    <property type="entry name" value="MHYT"/>
    <property type="match status" value="1"/>
</dbReference>
<keyword evidence="1" id="KW-1133">Transmembrane helix</keyword>
<evidence type="ECO:0000259" key="2">
    <source>
        <dbReference type="PROSITE" id="PS50112"/>
    </source>
</evidence>
<dbReference type="InterPro" id="IPR000700">
    <property type="entry name" value="PAS-assoc_C"/>
</dbReference>
<comment type="caution">
    <text evidence="6">The sequence shown here is derived from an EMBL/GenBank/DDBJ whole genome shotgun (WGS) entry which is preliminary data.</text>
</comment>
<dbReference type="Pfam" id="PF00989">
    <property type="entry name" value="PAS"/>
    <property type="match status" value="1"/>
</dbReference>
<dbReference type="PROSITE" id="PS50887">
    <property type="entry name" value="GGDEF"/>
    <property type="match status" value="1"/>
</dbReference>
<dbReference type="InterPro" id="IPR052155">
    <property type="entry name" value="Biofilm_reg_signaling"/>
</dbReference>
<dbReference type="PROSITE" id="PS50112">
    <property type="entry name" value="PAS"/>
    <property type="match status" value="2"/>
</dbReference>
<dbReference type="SUPFAM" id="SSF55785">
    <property type="entry name" value="PYP-like sensor domain (PAS domain)"/>
    <property type="match status" value="3"/>
</dbReference>
<dbReference type="PROSITE" id="PS50113">
    <property type="entry name" value="PAC"/>
    <property type="match status" value="1"/>
</dbReference>
<feature type="transmembrane region" description="Helical" evidence="1">
    <location>
        <begin position="124"/>
        <end position="144"/>
    </location>
</feature>
<dbReference type="SMART" id="SM00267">
    <property type="entry name" value="GGDEF"/>
    <property type="match status" value="1"/>
</dbReference>
<dbReference type="RefSeq" id="WP_244390240.1">
    <property type="nucleotide sequence ID" value="NZ_JAVIFY010000003.1"/>
</dbReference>
<dbReference type="InterPro" id="IPR000160">
    <property type="entry name" value="GGDEF_dom"/>
</dbReference>
<feature type="domain" description="MHYT" evidence="5">
    <location>
        <begin position="24"/>
        <end position="215"/>
    </location>
</feature>
<dbReference type="Pfam" id="PF00990">
    <property type="entry name" value="GGDEF"/>
    <property type="match status" value="1"/>
</dbReference>
<organism evidence="6 7">
    <name type="scientific">Pseudoalteromonas haloplanktis</name>
    <name type="common">Alteromonas haloplanktis</name>
    <dbReference type="NCBI Taxonomy" id="228"/>
    <lineage>
        <taxon>Bacteria</taxon>
        <taxon>Pseudomonadati</taxon>
        <taxon>Pseudomonadota</taxon>
        <taxon>Gammaproteobacteria</taxon>
        <taxon>Alteromonadales</taxon>
        <taxon>Pseudoalteromonadaceae</taxon>
        <taxon>Pseudoalteromonas</taxon>
    </lineage>
</organism>
<dbReference type="Pfam" id="PF08448">
    <property type="entry name" value="PAS_4"/>
    <property type="match status" value="1"/>
</dbReference>
<feature type="transmembrane region" description="Helical" evidence="1">
    <location>
        <begin position="95"/>
        <end position="112"/>
    </location>
</feature>
<gene>
    <name evidence="6" type="ORF">RC083_05280</name>
</gene>
<dbReference type="Gene3D" id="3.30.70.270">
    <property type="match status" value="1"/>
</dbReference>
<dbReference type="NCBIfam" id="TIGR00229">
    <property type="entry name" value="sensory_box"/>
    <property type="match status" value="2"/>
</dbReference>
<keyword evidence="6" id="KW-0548">Nucleotidyltransferase</keyword>
<feature type="transmembrane region" description="Helical" evidence="1">
    <location>
        <begin position="156"/>
        <end position="175"/>
    </location>
</feature>
<keyword evidence="1" id="KW-0812">Transmembrane</keyword>
<evidence type="ECO:0000259" key="5">
    <source>
        <dbReference type="PROSITE" id="PS50924"/>
    </source>
</evidence>
<dbReference type="CDD" id="cd01949">
    <property type="entry name" value="GGDEF"/>
    <property type="match status" value="1"/>
</dbReference>
<protein>
    <submittedName>
        <fullName evidence="6">Diguanylate cyclase</fullName>
        <ecNumber evidence="6">2.7.7.65</ecNumber>
    </submittedName>
</protein>
<evidence type="ECO:0000256" key="1">
    <source>
        <dbReference type="PROSITE-ProRule" id="PRU00244"/>
    </source>
</evidence>
<dbReference type="PANTHER" id="PTHR44757:SF2">
    <property type="entry name" value="BIOFILM ARCHITECTURE MAINTENANCE PROTEIN MBAA"/>
    <property type="match status" value="1"/>
</dbReference>
<evidence type="ECO:0000259" key="3">
    <source>
        <dbReference type="PROSITE" id="PS50113"/>
    </source>
</evidence>
<dbReference type="InterPro" id="IPR035965">
    <property type="entry name" value="PAS-like_dom_sf"/>
</dbReference>
<dbReference type="InterPro" id="IPR013656">
    <property type="entry name" value="PAS_4"/>
</dbReference>
<dbReference type="PANTHER" id="PTHR44757">
    <property type="entry name" value="DIGUANYLATE CYCLASE DGCP"/>
    <property type="match status" value="1"/>
</dbReference>